<protein>
    <recommendedName>
        <fullName evidence="2">Cyclin N-terminal domain-containing protein</fullName>
    </recommendedName>
</protein>
<feature type="region of interest" description="Disordered" evidence="1">
    <location>
        <begin position="202"/>
        <end position="254"/>
    </location>
</feature>
<dbReference type="InterPro" id="IPR006671">
    <property type="entry name" value="Cyclin_N"/>
</dbReference>
<dbReference type="PANTHER" id="PTHR15615:SF10">
    <property type="entry name" value="PHO85 CYCLIN-2-RELATED"/>
    <property type="match status" value="1"/>
</dbReference>
<dbReference type="SUPFAM" id="SSF47954">
    <property type="entry name" value="Cyclin-like"/>
    <property type="match status" value="1"/>
</dbReference>
<dbReference type="InterPro" id="IPR036915">
    <property type="entry name" value="Cyclin-like_sf"/>
</dbReference>
<dbReference type="GO" id="GO:0019901">
    <property type="term" value="F:protein kinase binding"/>
    <property type="evidence" value="ECO:0007669"/>
    <property type="project" value="InterPro"/>
</dbReference>
<sequence>MKSSLSSSSRLHPASLVDAAKHSPALLELAGLTISKSVVDYIVGCVSETVYHGMGRAPSPPARGRACSPYAQKFTTFVARILCLSRVTPPTLLTALVYVKRVRLHLSISHDLEYALERIFLGALIAASKYVNDSGPQNFHWACWAGVFSMQDIGLIERDFLTVLKWSLGVREVEVQSHYAALVSALGAEHYLSHARTHLAAPRRPARNLSVPELEPSSPASSAGSMSPRTPASPAPAPHPHSRPLHPKDIVNPAPHQPHPWNFLRVFHVPRVHLHPANPAIRAAA</sequence>
<dbReference type="EMBL" id="JARJCN010000028">
    <property type="protein sequence ID" value="KAJ7087562.1"/>
    <property type="molecule type" value="Genomic_DNA"/>
</dbReference>
<dbReference type="GO" id="GO:0000307">
    <property type="term" value="C:cyclin-dependent protein kinase holoenzyme complex"/>
    <property type="evidence" value="ECO:0007669"/>
    <property type="project" value="TreeGrafter"/>
</dbReference>
<evidence type="ECO:0000313" key="3">
    <source>
        <dbReference type="EMBL" id="KAJ7087562.1"/>
    </source>
</evidence>
<dbReference type="InterPro" id="IPR013922">
    <property type="entry name" value="Cyclin_PHO80-like"/>
</dbReference>
<feature type="compositionally biased region" description="Low complexity" evidence="1">
    <location>
        <begin position="209"/>
        <end position="230"/>
    </location>
</feature>
<dbReference type="GO" id="GO:0005634">
    <property type="term" value="C:nucleus"/>
    <property type="evidence" value="ECO:0007669"/>
    <property type="project" value="TreeGrafter"/>
</dbReference>
<dbReference type="Proteomes" id="UP001222325">
    <property type="component" value="Unassembled WGS sequence"/>
</dbReference>
<evidence type="ECO:0000259" key="2">
    <source>
        <dbReference type="Pfam" id="PF00134"/>
    </source>
</evidence>
<accession>A0AAD6U228</accession>
<dbReference type="Gene3D" id="1.10.472.10">
    <property type="entry name" value="Cyclin-like"/>
    <property type="match status" value="1"/>
</dbReference>
<evidence type="ECO:0000256" key="1">
    <source>
        <dbReference type="SAM" id="MobiDB-lite"/>
    </source>
</evidence>
<dbReference type="AlphaFoldDB" id="A0AAD6U228"/>
<organism evidence="3 4">
    <name type="scientific">Mycena belliarum</name>
    <dbReference type="NCBI Taxonomy" id="1033014"/>
    <lineage>
        <taxon>Eukaryota</taxon>
        <taxon>Fungi</taxon>
        <taxon>Dikarya</taxon>
        <taxon>Basidiomycota</taxon>
        <taxon>Agaricomycotina</taxon>
        <taxon>Agaricomycetes</taxon>
        <taxon>Agaricomycetidae</taxon>
        <taxon>Agaricales</taxon>
        <taxon>Marasmiineae</taxon>
        <taxon>Mycenaceae</taxon>
        <taxon>Mycena</taxon>
    </lineage>
</organism>
<feature type="domain" description="Cyclin N-terminal" evidence="2">
    <location>
        <begin position="85"/>
        <end position="168"/>
    </location>
</feature>
<dbReference type="Pfam" id="PF00134">
    <property type="entry name" value="Cyclin_N"/>
    <property type="match status" value="1"/>
</dbReference>
<dbReference type="CDD" id="cd20557">
    <property type="entry name" value="CYCLIN_ScPCL1-like"/>
    <property type="match status" value="1"/>
</dbReference>
<dbReference type="GO" id="GO:0016538">
    <property type="term" value="F:cyclin-dependent protein serine/threonine kinase regulator activity"/>
    <property type="evidence" value="ECO:0007669"/>
    <property type="project" value="TreeGrafter"/>
</dbReference>
<gene>
    <name evidence="3" type="ORF">B0H15DRAFT_781073</name>
</gene>
<reference evidence="3" key="1">
    <citation type="submission" date="2023-03" db="EMBL/GenBank/DDBJ databases">
        <title>Massive genome expansion in bonnet fungi (Mycena s.s.) driven by repeated elements and novel gene families across ecological guilds.</title>
        <authorList>
            <consortium name="Lawrence Berkeley National Laboratory"/>
            <person name="Harder C.B."/>
            <person name="Miyauchi S."/>
            <person name="Viragh M."/>
            <person name="Kuo A."/>
            <person name="Thoen E."/>
            <person name="Andreopoulos B."/>
            <person name="Lu D."/>
            <person name="Skrede I."/>
            <person name="Drula E."/>
            <person name="Henrissat B."/>
            <person name="Morin E."/>
            <person name="Kohler A."/>
            <person name="Barry K."/>
            <person name="LaButti K."/>
            <person name="Morin E."/>
            <person name="Salamov A."/>
            <person name="Lipzen A."/>
            <person name="Mereny Z."/>
            <person name="Hegedus B."/>
            <person name="Baldrian P."/>
            <person name="Stursova M."/>
            <person name="Weitz H."/>
            <person name="Taylor A."/>
            <person name="Grigoriev I.V."/>
            <person name="Nagy L.G."/>
            <person name="Martin F."/>
            <person name="Kauserud H."/>
        </authorList>
    </citation>
    <scope>NUCLEOTIDE SEQUENCE</scope>
    <source>
        <strain evidence="3">CBHHK173m</strain>
    </source>
</reference>
<comment type="caution">
    <text evidence="3">The sequence shown here is derived from an EMBL/GenBank/DDBJ whole genome shotgun (WGS) entry which is preliminary data.</text>
</comment>
<evidence type="ECO:0000313" key="4">
    <source>
        <dbReference type="Proteomes" id="UP001222325"/>
    </source>
</evidence>
<proteinExistence type="predicted"/>
<dbReference type="PANTHER" id="PTHR15615">
    <property type="match status" value="1"/>
</dbReference>
<name>A0AAD6U228_9AGAR</name>
<keyword evidence="4" id="KW-1185">Reference proteome</keyword>